<dbReference type="SUPFAM" id="SSF159006">
    <property type="entry name" value="YopX-like"/>
    <property type="match status" value="1"/>
</dbReference>
<dbReference type="AlphaFoldDB" id="X1KI64"/>
<comment type="caution">
    <text evidence="1">The sequence shown here is derived from an EMBL/GenBank/DDBJ whole genome shotgun (WGS) entry which is preliminary data.</text>
</comment>
<feature type="non-terminal residue" evidence="1">
    <location>
        <position position="1"/>
    </location>
</feature>
<reference evidence="1" key="1">
    <citation type="journal article" date="2014" name="Front. Microbiol.">
        <title>High frequency of phylogenetically diverse reductive dehalogenase-homologous genes in deep subseafloor sedimentary metagenomes.</title>
        <authorList>
            <person name="Kawai M."/>
            <person name="Futagami T."/>
            <person name="Toyoda A."/>
            <person name="Takaki Y."/>
            <person name="Nishi S."/>
            <person name="Hori S."/>
            <person name="Arai W."/>
            <person name="Tsubouchi T."/>
            <person name="Morono Y."/>
            <person name="Uchiyama I."/>
            <person name="Ito T."/>
            <person name="Fujiyama A."/>
            <person name="Inagaki F."/>
            <person name="Takami H."/>
        </authorList>
    </citation>
    <scope>NUCLEOTIDE SEQUENCE</scope>
    <source>
        <strain evidence="1">Expedition CK06-06</strain>
    </source>
</reference>
<dbReference type="InterPro" id="IPR023385">
    <property type="entry name" value="YopX-like_C"/>
</dbReference>
<accession>X1KI64</accession>
<name>X1KI64_9ZZZZ</name>
<dbReference type="Gene3D" id="2.30.30.290">
    <property type="entry name" value="YopX-like domains"/>
    <property type="match status" value="1"/>
</dbReference>
<proteinExistence type="predicted"/>
<gene>
    <name evidence="1" type="ORF">S06H3_19526</name>
</gene>
<protein>
    <submittedName>
        <fullName evidence="1">Uncharacterized protein</fullName>
    </submittedName>
</protein>
<sequence length="87" mass="10592">VYDGDIIKIRGYKHNNQDGLHFCYIQWWDNLAQWGLREYKWILDDGRVFEQKEKDRTGFRFEDLKMETLEIVGNLTDNPELVKREKI</sequence>
<dbReference type="EMBL" id="BARV01010004">
    <property type="protein sequence ID" value="GAI06737.1"/>
    <property type="molecule type" value="Genomic_DNA"/>
</dbReference>
<organism evidence="1">
    <name type="scientific">marine sediment metagenome</name>
    <dbReference type="NCBI Taxonomy" id="412755"/>
    <lineage>
        <taxon>unclassified sequences</taxon>
        <taxon>metagenomes</taxon>
        <taxon>ecological metagenomes</taxon>
    </lineage>
</organism>
<evidence type="ECO:0000313" key="1">
    <source>
        <dbReference type="EMBL" id="GAI06737.1"/>
    </source>
</evidence>